<name>A0AAV5WMU5_9BILA</name>
<reference evidence="2" key="1">
    <citation type="submission" date="2023-10" db="EMBL/GenBank/DDBJ databases">
        <title>Genome assembly of Pristionchus species.</title>
        <authorList>
            <person name="Yoshida K."/>
            <person name="Sommer R.J."/>
        </authorList>
    </citation>
    <scope>NUCLEOTIDE SEQUENCE</scope>
    <source>
        <strain evidence="2">RS5133</strain>
    </source>
</reference>
<protein>
    <submittedName>
        <fullName evidence="2">Uncharacterized protein</fullName>
    </submittedName>
</protein>
<feature type="non-terminal residue" evidence="2">
    <location>
        <position position="1"/>
    </location>
</feature>
<evidence type="ECO:0000313" key="3">
    <source>
        <dbReference type="Proteomes" id="UP001432322"/>
    </source>
</evidence>
<organism evidence="2 3">
    <name type="scientific">Pristionchus fissidentatus</name>
    <dbReference type="NCBI Taxonomy" id="1538716"/>
    <lineage>
        <taxon>Eukaryota</taxon>
        <taxon>Metazoa</taxon>
        <taxon>Ecdysozoa</taxon>
        <taxon>Nematoda</taxon>
        <taxon>Chromadorea</taxon>
        <taxon>Rhabditida</taxon>
        <taxon>Rhabditina</taxon>
        <taxon>Diplogasteromorpha</taxon>
        <taxon>Diplogasteroidea</taxon>
        <taxon>Neodiplogasteridae</taxon>
        <taxon>Pristionchus</taxon>
    </lineage>
</organism>
<gene>
    <name evidence="2" type="ORF">PFISCL1PPCAC_23598</name>
</gene>
<evidence type="ECO:0000313" key="2">
    <source>
        <dbReference type="EMBL" id="GMT32301.1"/>
    </source>
</evidence>
<sequence>DSSEEDEAAGEIRSAVSSGAPATAVEDKENKTTIFGITPASRLSLSNQRNKVINVSAVIERNRELSLKVFDLGSKLAAINKELPWLMIEGKDHLAQYIQLKNDN</sequence>
<dbReference type="AlphaFoldDB" id="A0AAV5WMU5"/>
<evidence type="ECO:0000256" key="1">
    <source>
        <dbReference type="SAM" id="MobiDB-lite"/>
    </source>
</evidence>
<keyword evidence="3" id="KW-1185">Reference proteome</keyword>
<proteinExistence type="predicted"/>
<feature type="non-terminal residue" evidence="2">
    <location>
        <position position="104"/>
    </location>
</feature>
<feature type="region of interest" description="Disordered" evidence="1">
    <location>
        <begin position="1"/>
        <end position="29"/>
    </location>
</feature>
<accession>A0AAV5WMU5</accession>
<comment type="caution">
    <text evidence="2">The sequence shown here is derived from an EMBL/GenBank/DDBJ whole genome shotgun (WGS) entry which is preliminary data.</text>
</comment>
<dbReference type="Proteomes" id="UP001432322">
    <property type="component" value="Unassembled WGS sequence"/>
</dbReference>
<dbReference type="EMBL" id="BTSY01000006">
    <property type="protein sequence ID" value="GMT32301.1"/>
    <property type="molecule type" value="Genomic_DNA"/>
</dbReference>